<evidence type="ECO:0000313" key="1">
    <source>
        <dbReference type="EMBL" id="WMV50234.1"/>
    </source>
</evidence>
<evidence type="ECO:0000313" key="2">
    <source>
        <dbReference type="Proteomes" id="UP001234989"/>
    </source>
</evidence>
<name>A0AAF0US07_SOLVR</name>
<dbReference type="AlphaFoldDB" id="A0AAF0US07"/>
<keyword evidence="2" id="KW-1185">Reference proteome</keyword>
<organism evidence="1 2">
    <name type="scientific">Solanum verrucosum</name>
    <dbReference type="NCBI Taxonomy" id="315347"/>
    <lineage>
        <taxon>Eukaryota</taxon>
        <taxon>Viridiplantae</taxon>
        <taxon>Streptophyta</taxon>
        <taxon>Embryophyta</taxon>
        <taxon>Tracheophyta</taxon>
        <taxon>Spermatophyta</taxon>
        <taxon>Magnoliopsida</taxon>
        <taxon>eudicotyledons</taxon>
        <taxon>Gunneridae</taxon>
        <taxon>Pentapetalae</taxon>
        <taxon>asterids</taxon>
        <taxon>lamiids</taxon>
        <taxon>Solanales</taxon>
        <taxon>Solanaceae</taxon>
        <taxon>Solanoideae</taxon>
        <taxon>Solaneae</taxon>
        <taxon>Solanum</taxon>
    </lineage>
</organism>
<dbReference type="Proteomes" id="UP001234989">
    <property type="component" value="Chromosome 10"/>
</dbReference>
<dbReference type="EMBL" id="CP133621">
    <property type="protein sequence ID" value="WMV50234.1"/>
    <property type="molecule type" value="Genomic_DNA"/>
</dbReference>
<sequence length="76" mass="8674">MAPTKIKCFTRLVVRRACLTHEVLQKKGRVVVTRFFCAMKPERQTTIFFCIASSPHNCGICSSVLQRRNGQCMNIL</sequence>
<accession>A0AAF0US07</accession>
<gene>
    <name evidence="1" type="ORF">MTR67_043619</name>
</gene>
<reference evidence="1" key="1">
    <citation type="submission" date="2023-08" db="EMBL/GenBank/DDBJ databases">
        <title>A de novo genome assembly of Solanum verrucosum Schlechtendal, a Mexican diploid species geographically isolated from the other diploid A-genome species in potato relatives.</title>
        <authorList>
            <person name="Hosaka K."/>
        </authorList>
    </citation>
    <scope>NUCLEOTIDE SEQUENCE</scope>
    <source>
        <tissue evidence="1">Young leaves</tissue>
    </source>
</reference>
<proteinExistence type="predicted"/>
<protein>
    <submittedName>
        <fullName evidence="1">Uncharacterized protein</fullName>
    </submittedName>
</protein>